<gene>
    <name evidence="4" type="ORF">PHATRDRAFT_bd1741</name>
</gene>
<dbReference type="KEGG" id="pti:PHATRDRAFT_bd1741"/>
<reference evidence="5" key="2">
    <citation type="submission" date="2008-08" db="EMBL/GenBank/DDBJ databases">
        <authorList>
            <consortium name="Diatom Consortium"/>
            <person name="Grigoriev I."/>
            <person name="Grimwood J."/>
            <person name="Kuo A."/>
            <person name="Otillar R.P."/>
            <person name="Salamov A."/>
            <person name="Detter J.C."/>
            <person name="Lindquist E."/>
            <person name="Shapiro H."/>
            <person name="Lucas S."/>
            <person name="Glavina del Rio T."/>
            <person name="Pitluck S."/>
            <person name="Rokhsar D."/>
            <person name="Bowler C."/>
        </authorList>
    </citation>
    <scope>GENOME REANNOTATION</scope>
    <source>
        <strain evidence="5">CCAP 1055/1</strain>
    </source>
</reference>
<accession>B7S4D3</accession>
<feature type="compositionally biased region" description="Basic and acidic residues" evidence="1">
    <location>
        <begin position="166"/>
        <end position="185"/>
    </location>
</feature>
<keyword evidence="2" id="KW-0812">Transmembrane</keyword>
<dbReference type="Proteomes" id="UP000000759">
    <property type="component" value="Unassembled WGS sequence"/>
</dbReference>
<dbReference type="GeneID" id="7204851"/>
<dbReference type="SUPFAM" id="SSF51197">
    <property type="entry name" value="Clavaminate synthase-like"/>
    <property type="match status" value="1"/>
</dbReference>
<dbReference type="AlphaFoldDB" id="B7S4D3"/>
<sequence>MWFPRHEAAAYRSPRSMTMDHCTTTAIKIRGVADTKLVTMMFTTPTAAAAAAVERGDDPPLVTKIERRSSLRRNRRVTTDNDDDDEEDLKPSAKYDKARRRRRKIFRQGLWHFLFRQGLSLHQLVALLFIVAGCVTVYRWMVLSSRMSPAASVAERFRRHKLAQSKMREREIDAPHHDGKRRSQDESTDGSLRSQLTGQKTILELFQNHRWQPDLVKKQVRTGTDSTIATVDKILQAWGRQLDEDVEGNVHGGPQWTRPFLLPPLPNAGRSEPEADLATDDEVKEKGRRDKAIHKRAYFKVNRNGHMAWQDEWEKMKQAGGTEVGPKIDYTDKGMYVYPDVLPQPPLAGQYPKLQTLSDIMTRWPQDEEYEDDHFEETLIHFDFTNETQMVAALKFRDNQLPFKVYNVPEIQAATSKWTDEYVAEHFGKGTSLLNAWTSTVLADGTAQESPNNYFAFFTPNHWDVAAMGLPPTRNNNWSFGTWAEHAQYADAAPLAADQPHFYWQAGVSREERHQDPAKWTFISKDLPSFSSTEANFFQFHPAQQKGIQCRFGERGVVAATHYDSGRNMVAMITGAKRYILSPPKECSKLGIFTSKSSPIYRHSLLNFGHLKFLNDSSTAENLGMSLEERGWLERAASAQAVETVLKAGEVLFIPSFWFHYIVSVQKSAQCNVRSGIDESGSSEFGGKENVLECN</sequence>
<dbReference type="PROSITE" id="PS51184">
    <property type="entry name" value="JMJC"/>
    <property type="match status" value="1"/>
</dbReference>
<dbReference type="PaxDb" id="2850-Phatrdraft1741"/>
<dbReference type="InParanoid" id="B7S4D3"/>
<name>B7S4D3_PHATC</name>
<dbReference type="InterPro" id="IPR003347">
    <property type="entry name" value="JmjC_dom"/>
</dbReference>
<feature type="transmembrane region" description="Helical" evidence="2">
    <location>
        <begin position="124"/>
        <end position="142"/>
    </location>
</feature>
<feature type="region of interest" description="Disordered" evidence="1">
    <location>
        <begin position="164"/>
        <end position="193"/>
    </location>
</feature>
<evidence type="ECO:0000256" key="2">
    <source>
        <dbReference type="SAM" id="Phobius"/>
    </source>
</evidence>
<evidence type="ECO:0000259" key="3">
    <source>
        <dbReference type="PROSITE" id="PS51184"/>
    </source>
</evidence>
<dbReference type="HOGENOM" id="CLU_406278_0_0_1"/>
<dbReference type="RefSeq" id="XP_002176376.1">
    <property type="nucleotide sequence ID" value="XM_002176340.1"/>
</dbReference>
<organism evidence="4 5">
    <name type="scientific">Phaeodactylum tricornutum (strain CCAP 1055/1)</name>
    <dbReference type="NCBI Taxonomy" id="556484"/>
    <lineage>
        <taxon>Eukaryota</taxon>
        <taxon>Sar</taxon>
        <taxon>Stramenopiles</taxon>
        <taxon>Ochrophyta</taxon>
        <taxon>Bacillariophyta</taxon>
        <taxon>Bacillariophyceae</taxon>
        <taxon>Bacillariophycidae</taxon>
        <taxon>Naviculales</taxon>
        <taxon>Phaeodactylaceae</taxon>
        <taxon>Phaeodactylum</taxon>
    </lineage>
</organism>
<dbReference type="eggNOG" id="ENOG502RRCZ">
    <property type="taxonomic scope" value="Eukaryota"/>
</dbReference>
<reference evidence="4 5" key="1">
    <citation type="journal article" date="2008" name="Nature">
        <title>The Phaeodactylum genome reveals the evolutionary history of diatom genomes.</title>
        <authorList>
            <person name="Bowler C."/>
            <person name="Allen A.E."/>
            <person name="Badger J.H."/>
            <person name="Grimwood J."/>
            <person name="Jabbari K."/>
            <person name="Kuo A."/>
            <person name="Maheswari U."/>
            <person name="Martens C."/>
            <person name="Maumus F."/>
            <person name="Otillar R.P."/>
            <person name="Rayko E."/>
            <person name="Salamov A."/>
            <person name="Vandepoele K."/>
            <person name="Beszteri B."/>
            <person name="Gruber A."/>
            <person name="Heijde M."/>
            <person name="Katinka M."/>
            <person name="Mock T."/>
            <person name="Valentin K."/>
            <person name="Verret F."/>
            <person name="Berges J.A."/>
            <person name="Brownlee C."/>
            <person name="Cadoret J.P."/>
            <person name="Chiovitti A."/>
            <person name="Choi C.J."/>
            <person name="Coesel S."/>
            <person name="De Martino A."/>
            <person name="Detter J.C."/>
            <person name="Durkin C."/>
            <person name="Falciatore A."/>
            <person name="Fournet J."/>
            <person name="Haruta M."/>
            <person name="Huysman M.J."/>
            <person name="Jenkins B.D."/>
            <person name="Jiroutova K."/>
            <person name="Jorgensen R.E."/>
            <person name="Joubert Y."/>
            <person name="Kaplan A."/>
            <person name="Kroger N."/>
            <person name="Kroth P.G."/>
            <person name="La Roche J."/>
            <person name="Lindquist E."/>
            <person name="Lommer M."/>
            <person name="Martin-Jezequel V."/>
            <person name="Lopez P.J."/>
            <person name="Lucas S."/>
            <person name="Mangogna M."/>
            <person name="McGinnis K."/>
            <person name="Medlin L.K."/>
            <person name="Montsant A."/>
            <person name="Oudot-Le Secq M.P."/>
            <person name="Napoli C."/>
            <person name="Obornik M."/>
            <person name="Parker M.S."/>
            <person name="Petit J.L."/>
            <person name="Porcel B.M."/>
            <person name="Poulsen N."/>
            <person name="Robison M."/>
            <person name="Rychlewski L."/>
            <person name="Rynearson T.A."/>
            <person name="Schmutz J."/>
            <person name="Shapiro H."/>
            <person name="Siaut M."/>
            <person name="Stanley M."/>
            <person name="Sussman M.R."/>
            <person name="Taylor A.R."/>
            <person name="Vardi A."/>
            <person name="von Dassow P."/>
            <person name="Vyverman W."/>
            <person name="Willis A."/>
            <person name="Wyrwicz L.S."/>
            <person name="Rokhsar D.S."/>
            <person name="Weissenbach J."/>
            <person name="Armbrust E.V."/>
            <person name="Green B.R."/>
            <person name="Van de Peer Y."/>
            <person name="Grigoriev I.V."/>
        </authorList>
    </citation>
    <scope>NUCLEOTIDE SEQUENCE [LARGE SCALE GENOMIC DNA]</scope>
    <source>
        <strain evidence="4 5">CCAP 1055/1</strain>
    </source>
</reference>
<protein>
    <recommendedName>
        <fullName evidence="3">JmjC domain-containing protein</fullName>
    </recommendedName>
</protein>
<evidence type="ECO:0000313" key="4">
    <source>
        <dbReference type="EMBL" id="EEC42612.1"/>
    </source>
</evidence>
<evidence type="ECO:0000256" key="1">
    <source>
        <dbReference type="SAM" id="MobiDB-lite"/>
    </source>
</evidence>
<proteinExistence type="predicted"/>
<dbReference type="InterPro" id="IPR014710">
    <property type="entry name" value="RmlC-like_jellyroll"/>
</dbReference>
<keyword evidence="2" id="KW-1133">Transmembrane helix</keyword>
<keyword evidence="2" id="KW-0472">Membrane</keyword>
<feature type="region of interest" description="Disordered" evidence="1">
    <location>
        <begin position="250"/>
        <end position="289"/>
    </location>
</feature>
<dbReference type="InterPro" id="IPR041667">
    <property type="entry name" value="Cupin_8"/>
</dbReference>
<keyword evidence="5" id="KW-1185">Reference proteome</keyword>
<dbReference type="OrthoDB" id="415358at2759"/>
<evidence type="ECO:0000313" key="5">
    <source>
        <dbReference type="Proteomes" id="UP000000759"/>
    </source>
</evidence>
<feature type="domain" description="JmjC" evidence="3">
    <location>
        <begin position="516"/>
        <end position="695"/>
    </location>
</feature>
<dbReference type="EMBL" id="DS999284">
    <property type="protein sequence ID" value="EEC42612.1"/>
    <property type="molecule type" value="Genomic_DNA"/>
</dbReference>
<dbReference type="Pfam" id="PF13621">
    <property type="entry name" value="Cupin_8"/>
    <property type="match status" value="1"/>
</dbReference>
<dbReference type="Gene3D" id="2.60.120.10">
    <property type="entry name" value="Jelly Rolls"/>
    <property type="match status" value="1"/>
</dbReference>
<dbReference type="PANTHER" id="PTHR12461">
    <property type="entry name" value="HYPOXIA-INDUCIBLE FACTOR 1 ALPHA INHIBITOR-RELATED"/>
    <property type="match status" value="1"/>
</dbReference>
<dbReference type="PANTHER" id="PTHR12461:SF98">
    <property type="entry name" value="CUPIN-LIKE DOMAIN-CONTAINING PROTEIN"/>
    <property type="match status" value="1"/>
</dbReference>